<dbReference type="GO" id="GO:0008237">
    <property type="term" value="F:metallopeptidase activity"/>
    <property type="evidence" value="ECO:0007669"/>
    <property type="project" value="UniProtKB-KW"/>
</dbReference>
<dbReference type="Proteomes" id="UP000192907">
    <property type="component" value="Unassembled WGS sequence"/>
</dbReference>
<reference evidence="6" key="1">
    <citation type="submission" date="2017-04" db="EMBL/GenBank/DDBJ databases">
        <authorList>
            <person name="Varghese N."/>
            <person name="Submissions S."/>
        </authorList>
    </citation>
    <scope>NUCLEOTIDE SEQUENCE [LARGE SCALE GENOMIC DNA]</scope>
    <source>
        <strain evidence="6">RKEM611</strain>
    </source>
</reference>
<evidence type="ECO:0000256" key="4">
    <source>
        <dbReference type="ARBA" id="ARBA00023049"/>
    </source>
</evidence>
<dbReference type="InterPro" id="IPR012548">
    <property type="entry name" value="MATCAP"/>
</dbReference>
<dbReference type="EMBL" id="FWZT01000040">
    <property type="protein sequence ID" value="SMF82248.1"/>
    <property type="molecule type" value="Genomic_DNA"/>
</dbReference>
<keyword evidence="4" id="KW-0482">Metalloprotease</keyword>
<accession>A0A1Y6CQA4</accession>
<keyword evidence="3" id="KW-0378">Hydrolase</keyword>
<dbReference type="Pfam" id="PF08014">
    <property type="entry name" value="MATCAP"/>
    <property type="match status" value="1"/>
</dbReference>
<comment type="cofactor">
    <cofactor evidence="1">
        <name>Zn(2+)</name>
        <dbReference type="ChEBI" id="CHEBI:29105"/>
    </cofactor>
</comment>
<evidence type="ECO:0000256" key="1">
    <source>
        <dbReference type="ARBA" id="ARBA00001947"/>
    </source>
</evidence>
<keyword evidence="2" id="KW-0645">Protease</keyword>
<dbReference type="PANTHER" id="PTHR31817">
    <property type="match status" value="1"/>
</dbReference>
<dbReference type="GO" id="GO:0080164">
    <property type="term" value="P:regulation of nitric oxide metabolic process"/>
    <property type="evidence" value="ECO:0007669"/>
    <property type="project" value="TreeGrafter"/>
</dbReference>
<dbReference type="STRING" id="1513793.SAMN06296036_14019"/>
<evidence type="ECO:0000313" key="5">
    <source>
        <dbReference type="EMBL" id="SMF82248.1"/>
    </source>
</evidence>
<evidence type="ECO:0000256" key="3">
    <source>
        <dbReference type="ARBA" id="ARBA00022801"/>
    </source>
</evidence>
<dbReference type="AlphaFoldDB" id="A0A1Y6CQA4"/>
<evidence type="ECO:0000313" key="6">
    <source>
        <dbReference type="Proteomes" id="UP000192907"/>
    </source>
</evidence>
<dbReference type="GO" id="GO:0006508">
    <property type="term" value="P:proteolysis"/>
    <property type="evidence" value="ECO:0007669"/>
    <property type="project" value="UniProtKB-KW"/>
</dbReference>
<name>A0A1Y6CQA4_9BACT</name>
<proteinExistence type="predicted"/>
<evidence type="ECO:0000256" key="2">
    <source>
        <dbReference type="ARBA" id="ARBA00022670"/>
    </source>
</evidence>
<organism evidence="5 6">
    <name type="scientific">Pseudobacteriovorax antillogorgiicola</name>
    <dbReference type="NCBI Taxonomy" id="1513793"/>
    <lineage>
        <taxon>Bacteria</taxon>
        <taxon>Pseudomonadati</taxon>
        <taxon>Bdellovibrionota</taxon>
        <taxon>Oligoflexia</taxon>
        <taxon>Oligoflexales</taxon>
        <taxon>Pseudobacteriovoracaceae</taxon>
        <taxon>Pseudobacteriovorax</taxon>
    </lineage>
</organism>
<sequence length="416" mass="46717">MIKREELQEINEQAVSLIQKVDLLASLTWPKQLEIDFLENWRTGNPKIPKPEYQAMSQDMTDIRDHLEKLLSRLPSDDPLSQVTEETIGSYIDAISLIEQRGTARFGDLSIEVYGRPGDKIPGTQVTNLDAAERFRRVADSFKHPFVEEPEECLPARVVAEELERGVASMGNLAPKILVVPDLVAKAAASPSQVKLRDQTCFNRYDGPQLLVHEVMTHSLTAINGQHQSVLKVLGRGSPRTTKTQEGLATFSEVITGAIDIQRLDRLALRVLATELALDGADFIDVFEFYLENGQTPQESYRSTVRLFRGGIPEGGSVFTKDSVYLDGLFKVFALFLWAFHKNRQSIIHTLFCGRVTIEDCFTLEEALLDGRLDQPKLLPEWYQSIESLAGKLAFSVLNTAINTDELETYFDSISR</sequence>
<keyword evidence="6" id="KW-1185">Reference proteome</keyword>
<dbReference type="PANTHER" id="PTHR31817:SF0">
    <property type="entry name" value="CHROMOSOME UNDETERMINED SCAFFOLD_67, WHOLE GENOME SHOTGUN SEQUENCE"/>
    <property type="match status" value="1"/>
</dbReference>
<dbReference type="RefSeq" id="WP_132326091.1">
    <property type="nucleotide sequence ID" value="NZ_FWZT01000040.1"/>
</dbReference>
<dbReference type="OrthoDB" id="9785840at2"/>
<gene>
    <name evidence="5" type="ORF">SAMN06296036_14019</name>
</gene>
<evidence type="ECO:0008006" key="7">
    <source>
        <dbReference type="Google" id="ProtNLM"/>
    </source>
</evidence>
<dbReference type="SMART" id="SM01154">
    <property type="entry name" value="DUF1704"/>
    <property type="match status" value="1"/>
</dbReference>
<protein>
    <recommendedName>
        <fullName evidence="7">Flavohemoglobin expression-modulating QEGLA motif protein</fullName>
    </recommendedName>
</protein>